<name>A0A075BQ20_9ORYZ</name>
<proteinExistence type="predicted"/>
<dbReference type="Proteomes" id="UP000026960">
    <property type="component" value="Chromosome 3"/>
</dbReference>
<protein>
    <recommendedName>
        <fullName evidence="6">DUF834 domain-containing protein</fullName>
    </recommendedName>
</protein>
<reference evidence="4" key="1">
    <citation type="journal article" date="2009" name="Rice">
        <title>De Novo Next Generation Sequencing of Plant Genomes.</title>
        <authorList>
            <person name="Rounsley S."/>
            <person name="Marri P.R."/>
            <person name="Yu Y."/>
            <person name="He R."/>
            <person name="Sisneros N."/>
            <person name="Goicoechea J.L."/>
            <person name="Lee S.J."/>
            <person name="Angelova A."/>
            <person name="Kudrna D."/>
            <person name="Luo M."/>
            <person name="Affourtit J."/>
            <person name="Desany B."/>
            <person name="Knight J."/>
            <person name="Niazi F."/>
            <person name="Egholm M."/>
            <person name="Wing R.A."/>
        </authorList>
    </citation>
    <scope>NUCLEOTIDE SEQUENCE [LARGE SCALE GENOMIC DNA]</scope>
    <source>
        <strain evidence="4">IRGC 105608</strain>
    </source>
</reference>
<dbReference type="HOGENOM" id="CLU_156144_0_0_1"/>
<evidence type="ECO:0000256" key="1">
    <source>
        <dbReference type="SAM" id="MobiDB-lite"/>
    </source>
</evidence>
<feature type="compositionally biased region" description="Basic and acidic residues" evidence="1">
    <location>
        <begin position="82"/>
        <end position="103"/>
    </location>
</feature>
<reference evidence="3" key="2">
    <citation type="submission" date="2013-06" db="EMBL/GenBank/DDBJ databases">
        <title>Oryza genome Evolution - Comparative sequence analysis of SH1 locus.</title>
        <authorList>
            <person name="Wing R.A."/>
        </authorList>
    </citation>
    <scope>NUCLEOTIDE SEQUENCE</scope>
</reference>
<gene>
    <name evidence="3" type="ORF">OB_ABa0085D15.17</name>
</gene>
<evidence type="ECO:0000313" key="4">
    <source>
        <dbReference type="EnsemblPlants" id="OBART03G27720.1"/>
    </source>
</evidence>
<feature type="signal peptide" evidence="2">
    <location>
        <begin position="1"/>
        <end position="25"/>
    </location>
</feature>
<feature type="region of interest" description="Disordered" evidence="1">
    <location>
        <begin position="44"/>
        <end position="104"/>
    </location>
</feature>
<organism evidence="3">
    <name type="scientific">Oryza barthii</name>
    <dbReference type="NCBI Taxonomy" id="65489"/>
    <lineage>
        <taxon>Eukaryota</taxon>
        <taxon>Viridiplantae</taxon>
        <taxon>Streptophyta</taxon>
        <taxon>Embryophyta</taxon>
        <taxon>Tracheophyta</taxon>
        <taxon>Spermatophyta</taxon>
        <taxon>Magnoliopsida</taxon>
        <taxon>Liliopsida</taxon>
        <taxon>Poales</taxon>
        <taxon>Poaceae</taxon>
        <taxon>BOP clade</taxon>
        <taxon>Oryzoideae</taxon>
        <taxon>Oryzeae</taxon>
        <taxon>Oryzinae</taxon>
        <taxon>Oryza</taxon>
    </lineage>
</organism>
<reference evidence="4" key="3">
    <citation type="submission" date="2015-03" db="UniProtKB">
        <authorList>
            <consortium name="EnsemblPlants"/>
        </authorList>
    </citation>
    <scope>IDENTIFICATION</scope>
</reference>
<evidence type="ECO:0000313" key="3">
    <source>
        <dbReference type="EMBL" id="AGO59352.1"/>
    </source>
</evidence>
<accession>A0A075BQ20</accession>
<dbReference type="Gramene" id="OBART03G27720.1">
    <property type="protein sequence ID" value="OBART03G27720.1"/>
    <property type="gene ID" value="OBART03G27720"/>
</dbReference>
<feature type="chain" id="PRO_5010758971" description="DUF834 domain-containing protein" evidence="2">
    <location>
        <begin position="26"/>
        <end position="135"/>
    </location>
</feature>
<dbReference type="AlphaFoldDB" id="A0A075BQ20"/>
<evidence type="ECO:0008006" key="6">
    <source>
        <dbReference type="Google" id="ProtNLM"/>
    </source>
</evidence>
<dbReference type="EnsemblPlants" id="OBART03G27720.1">
    <property type="protein sequence ID" value="OBART03G27720.1"/>
    <property type="gene ID" value="OBART03G27720"/>
</dbReference>
<dbReference type="EMBL" id="KF284071">
    <property type="protein sequence ID" value="AGO59352.1"/>
    <property type="molecule type" value="Genomic_DNA"/>
</dbReference>
<evidence type="ECO:0000313" key="5">
    <source>
        <dbReference type="Proteomes" id="UP000026960"/>
    </source>
</evidence>
<keyword evidence="2" id="KW-0732">Signal</keyword>
<keyword evidence="5" id="KW-1185">Reference proteome</keyword>
<dbReference type="PaxDb" id="65489-OBART03G27720.1"/>
<sequence length="135" mass="14386">MPGPTCPSWCNPAKAPVVVLSISLALPTPSLMMLDPTMDRGAKSTLREATYAGSSPHGPSGVVTALSPPSSQLLRRRSLRQSTEEGVRKKERGGDEGGERRVMWSENSSVLREDGAINLCQAGYLGQPICARHAT</sequence>
<evidence type="ECO:0000256" key="2">
    <source>
        <dbReference type="SAM" id="SignalP"/>
    </source>
</evidence>